<evidence type="ECO:0000313" key="1">
    <source>
        <dbReference type="EMBL" id="GMG88756.1"/>
    </source>
</evidence>
<evidence type="ECO:0000313" key="2">
    <source>
        <dbReference type="Proteomes" id="UP001224392"/>
    </source>
</evidence>
<dbReference type="EMBL" id="BSYJ01000010">
    <property type="protein sequence ID" value="GMG88756.1"/>
    <property type="molecule type" value="Genomic_DNA"/>
</dbReference>
<comment type="caution">
    <text evidence="1">The sequence shown here is derived from an EMBL/GenBank/DDBJ whole genome shotgun (WGS) entry which is preliminary data.</text>
</comment>
<dbReference type="Proteomes" id="UP001224392">
    <property type="component" value="Unassembled WGS sequence"/>
</dbReference>
<proteinExistence type="predicted"/>
<keyword evidence="2" id="KW-1185">Reference proteome</keyword>
<accession>A0ABQ6M354</accession>
<sequence>MPISCAEAASIEVGNGSTLVHEMQYEGMPGFLYQGMFHGLDAEVTHICGEEALELEMVQVDFHSGPAARNKYIELVNILEQKLGCCIVETKVEDKSYVWMLKDSWVALGVGQSEQGAHFVRVLQYKL</sequence>
<gene>
    <name evidence="1" type="ORF">MNKW57_30770</name>
</gene>
<protein>
    <submittedName>
        <fullName evidence="1">Uncharacterized protein</fullName>
    </submittedName>
</protein>
<organism evidence="1 2">
    <name type="scientific">Biformimicrobium ophioploci</name>
    <dbReference type="NCBI Taxonomy" id="3036711"/>
    <lineage>
        <taxon>Bacteria</taxon>
        <taxon>Pseudomonadati</taxon>
        <taxon>Pseudomonadota</taxon>
        <taxon>Gammaproteobacteria</taxon>
        <taxon>Cellvibrionales</taxon>
        <taxon>Microbulbiferaceae</taxon>
        <taxon>Biformimicrobium</taxon>
    </lineage>
</organism>
<reference evidence="1 2" key="1">
    <citation type="submission" date="2023-04" db="EMBL/GenBank/DDBJ databases">
        <title>Marinobulbifer ophiurae gen. nov., sp. Nov., isolate from tissue of brittle star Ophioplocus japonicus.</title>
        <authorList>
            <person name="Kawano K."/>
            <person name="Sawayama S."/>
            <person name="Nakagawa S."/>
        </authorList>
    </citation>
    <scope>NUCLEOTIDE SEQUENCE [LARGE SCALE GENOMIC DNA]</scope>
    <source>
        <strain evidence="1 2">NKW57</strain>
    </source>
</reference>
<name>A0ABQ6M354_9GAMM</name>